<dbReference type="AlphaFoldDB" id="A0A7J3ZJB9"/>
<organism evidence="1">
    <name type="scientific">Fervidicoccus fontis</name>
    <dbReference type="NCBI Taxonomy" id="683846"/>
    <lineage>
        <taxon>Archaea</taxon>
        <taxon>Thermoproteota</taxon>
        <taxon>Thermoprotei</taxon>
        <taxon>Fervidicoccales</taxon>
        <taxon>Fervidicoccaceae</taxon>
        <taxon>Fervidicoccus</taxon>
    </lineage>
</organism>
<protein>
    <submittedName>
        <fullName evidence="1">Uncharacterized protein</fullName>
    </submittedName>
</protein>
<gene>
    <name evidence="1" type="ORF">ENM78_00635</name>
</gene>
<evidence type="ECO:0000313" key="1">
    <source>
        <dbReference type="EMBL" id="HHQ79962.1"/>
    </source>
</evidence>
<sequence>MPLVYRCKNCGFVFHYLQYVGQDYIGVPSVYEVMGKYGYTCPKCKSRLTPPSQQDILITSTRLARSLDLLPIKVGESYYVVRDSSIPALKLRIPVVEGSP</sequence>
<proteinExistence type="predicted"/>
<name>A0A7J3ZJB9_9CREN</name>
<comment type="caution">
    <text evidence="1">The sequence shown here is derived from an EMBL/GenBank/DDBJ whole genome shotgun (WGS) entry which is preliminary data.</text>
</comment>
<accession>A0A7J3ZJB9</accession>
<dbReference type="EMBL" id="DRZC01000011">
    <property type="protein sequence ID" value="HHQ79962.1"/>
    <property type="molecule type" value="Genomic_DNA"/>
</dbReference>
<reference evidence="1" key="1">
    <citation type="journal article" date="2020" name="mSystems">
        <title>Genome- and Community-Level Interaction Insights into Carbon Utilization and Element Cycling Functions of Hydrothermarchaeota in Hydrothermal Sediment.</title>
        <authorList>
            <person name="Zhou Z."/>
            <person name="Liu Y."/>
            <person name="Xu W."/>
            <person name="Pan J."/>
            <person name="Luo Z.H."/>
            <person name="Li M."/>
        </authorList>
    </citation>
    <scope>NUCLEOTIDE SEQUENCE [LARGE SCALE GENOMIC DNA]</scope>
    <source>
        <strain evidence="1">SpSt-1116</strain>
    </source>
</reference>